<dbReference type="AlphaFoldDB" id="A0AAV9DZX6"/>
<comment type="caution">
    <text evidence="1">The sequence shown here is derived from an EMBL/GenBank/DDBJ whole genome shotgun (WGS) entry which is preliminary data.</text>
</comment>
<protein>
    <submittedName>
        <fullName evidence="1">Uncharacterized protein</fullName>
    </submittedName>
</protein>
<name>A0AAV9DZX6_ACOCL</name>
<evidence type="ECO:0000313" key="1">
    <source>
        <dbReference type="EMBL" id="KAK1305587.1"/>
    </source>
</evidence>
<keyword evidence="2" id="KW-1185">Reference proteome</keyword>
<organism evidence="1 2">
    <name type="scientific">Acorus calamus</name>
    <name type="common">Sweet flag</name>
    <dbReference type="NCBI Taxonomy" id="4465"/>
    <lineage>
        <taxon>Eukaryota</taxon>
        <taxon>Viridiplantae</taxon>
        <taxon>Streptophyta</taxon>
        <taxon>Embryophyta</taxon>
        <taxon>Tracheophyta</taxon>
        <taxon>Spermatophyta</taxon>
        <taxon>Magnoliopsida</taxon>
        <taxon>Liliopsida</taxon>
        <taxon>Acoraceae</taxon>
        <taxon>Acorus</taxon>
    </lineage>
</organism>
<dbReference type="Proteomes" id="UP001180020">
    <property type="component" value="Unassembled WGS sequence"/>
</dbReference>
<accession>A0AAV9DZX6</accession>
<reference evidence="1" key="2">
    <citation type="submission" date="2023-06" db="EMBL/GenBank/DDBJ databases">
        <authorList>
            <person name="Ma L."/>
            <person name="Liu K.-W."/>
            <person name="Li Z."/>
            <person name="Hsiao Y.-Y."/>
            <person name="Qi Y."/>
            <person name="Fu T."/>
            <person name="Tang G."/>
            <person name="Zhang D."/>
            <person name="Sun W.-H."/>
            <person name="Liu D.-K."/>
            <person name="Li Y."/>
            <person name="Chen G.-Z."/>
            <person name="Liu X.-D."/>
            <person name="Liao X.-Y."/>
            <person name="Jiang Y.-T."/>
            <person name="Yu X."/>
            <person name="Hao Y."/>
            <person name="Huang J."/>
            <person name="Zhao X.-W."/>
            <person name="Ke S."/>
            <person name="Chen Y.-Y."/>
            <person name="Wu W.-L."/>
            <person name="Hsu J.-L."/>
            <person name="Lin Y.-F."/>
            <person name="Huang M.-D."/>
            <person name="Li C.-Y."/>
            <person name="Huang L."/>
            <person name="Wang Z.-W."/>
            <person name="Zhao X."/>
            <person name="Zhong W.-Y."/>
            <person name="Peng D.-H."/>
            <person name="Ahmad S."/>
            <person name="Lan S."/>
            <person name="Zhang J.-S."/>
            <person name="Tsai W.-C."/>
            <person name="Van De Peer Y."/>
            <person name="Liu Z.-J."/>
        </authorList>
    </citation>
    <scope>NUCLEOTIDE SEQUENCE</scope>
    <source>
        <strain evidence="1">CP</strain>
        <tissue evidence="1">Leaves</tissue>
    </source>
</reference>
<evidence type="ECO:0000313" key="2">
    <source>
        <dbReference type="Proteomes" id="UP001180020"/>
    </source>
</evidence>
<dbReference type="EMBL" id="JAUJYO010000010">
    <property type="protein sequence ID" value="KAK1305587.1"/>
    <property type="molecule type" value="Genomic_DNA"/>
</dbReference>
<gene>
    <name evidence="1" type="ORF">QJS10_CPA10g02062</name>
</gene>
<reference evidence="1" key="1">
    <citation type="journal article" date="2023" name="Nat. Commun.">
        <title>Diploid and tetraploid genomes of Acorus and the evolution of monocots.</title>
        <authorList>
            <person name="Ma L."/>
            <person name="Liu K.W."/>
            <person name="Li Z."/>
            <person name="Hsiao Y.Y."/>
            <person name="Qi Y."/>
            <person name="Fu T."/>
            <person name="Tang G.D."/>
            <person name="Zhang D."/>
            <person name="Sun W.H."/>
            <person name="Liu D.K."/>
            <person name="Li Y."/>
            <person name="Chen G.Z."/>
            <person name="Liu X.D."/>
            <person name="Liao X.Y."/>
            <person name="Jiang Y.T."/>
            <person name="Yu X."/>
            <person name="Hao Y."/>
            <person name="Huang J."/>
            <person name="Zhao X.W."/>
            <person name="Ke S."/>
            <person name="Chen Y.Y."/>
            <person name="Wu W.L."/>
            <person name="Hsu J.L."/>
            <person name="Lin Y.F."/>
            <person name="Huang M.D."/>
            <person name="Li C.Y."/>
            <person name="Huang L."/>
            <person name="Wang Z.W."/>
            <person name="Zhao X."/>
            <person name="Zhong W.Y."/>
            <person name="Peng D.H."/>
            <person name="Ahmad S."/>
            <person name="Lan S."/>
            <person name="Zhang J.S."/>
            <person name="Tsai W.C."/>
            <person name="Van de Peer Y."/>
            <person name="Liu Z.J."/>
        </authorList>
    </citation>
    <scope>NUCLEOTIDE SEQUENCE</scope>
    <source>
        <strain evidence="1">CP</strain>
    </source>
</reference>
<sequence length="89" mass="9455">MHHRQPRQSDQLSGPVIAFATSASGLNLALPGAALHTVLIDSDVFRSMMITCGVPSPADPAAETLQTVPWAILYSSGTTGHICEEWNLP</sequence>
<proteinExistence type="predicted"/>